<name>A0A916J3L4_9PROT</name>
<dbReference type="EC" id="2.7.7.65" evidence="1"/>
<sequence length="485" mass="53822">MEIAHEILLRLAQRSLPPTPANYLAAYQEISGTSNEVVSGIAHPAAPVYQIESTLKELSAHLLEDTVAILLAETPELADEAKVLAMKIRATHSSGQVLQLATKIKEFNCRLGLVAQDKAEIRDALLKLLSLMISNIDGLYGDDKWLSGQINVVAELIDQRPLNIRHLDAAESRLRDLAVKQSSMKQELTQAQEQLKAMLATFIDQLASFTELTSDYHAKIENCVARIAQASTINELSKVLDDAMRETRGIQAQALHTHTDFSALKLRVEESEQEISRLRTELALASKLVRHDSLTNALNRKGMNEAIEREVTRRKRYGGDLSVAMLDIDNFKRFNDIFGHSVGDAALIHLSSLLRATIRPQDVLARYGGEEFFLLLPNANLRGATMAMTRVQSELARKDFLHNHKKIQITFSCGVAEIRQEESALEVIQRADNAMYMAKRTGKKPRRRGIAPNRVVQSTPRPKPAKTGPKPVLIAVLAATASSRP</sequence>
<keyword evidence="3" id="KW-0175">Coiled coil</keyword>
<evidence type="ECO:0000313" key="7">
    <source>
        <dbReference type="Proteomes" id="UP000742786"/>
    </source>
</evidence>
<comment type="catalytic activity">
    <reaction evidence="2">
        <text>2 GTP = 3',3'-c-di-GMP + 2 diphosphate</text>
        <dbReference type="Rhea" id="RHEA:24898"/>
        <dbReference type="ChEBI" id="CHEBI:33019"/>
        <dbReference type="ChEBI" id="CHEBI:37565"/>
        <dbReference type="ChEBI" id="CHEBI:58805"/>
        <dbReference type="EC" id="2.7.7.65"/>
    </reaction>
</comment>
<dbReference type="AlphaFoldDB" id="A0A916J3L4"/>
<dbReference type="PANTHER" id="PTHR45138">
    <property type="entry name" value="REGULATORY COMPONENTS OF SENSORY TRANSDUCTION SYSTEM"/>
    <property type="match status" value="1"/>
</dbReference>
<dbReference type="InterPro" id="IPR029787">
    <property type="entry name" value="Nucleotide_cyclase"/>
</dbReference>
<dbReference type="InterPro" id="IPR050469">
    <property type="entry name" value="Diguanylate_Cyclase"/>
</dbReference>
<dbReference type="InterPro" id="IPR000160">
    <property type="entry name" value="GGDEF_dom"/>
</dbReference>
<dbReference type="InterPro" id="IPR043128">
    <property type="entry name" value="Rev_trsase/Diguanyl_cyclase"/>
</dbReference>
<feature type="domain" description="GGDEF" evidence="5">
    <location>
        <begin position="319"/>
        <end position="451"/>
    </location>
</feature>
<dbReference type="CDD" id="cd01949">
    <property type="entry name" value="GGDEF"/>
    <property type="match status" value="1"/>
</dbReference>
<dbReference type="PROSITE" id="PS50887">
    <property type="entry name" value="GGDEF"/>
    <property type="match status" value="1"/>
</dbReference>
<evidence type="ECO:0000313" key="6">
    <source>
        <dbReference type="EMBL" id="CAG4883220.1"/>
    </source>
</evidence>
<accession>A0A916J3L4</accession>
<keyword evidence="6" id="KW-0548">Nucleotidyltransferase</keyword>
<dbReference type="PANTHER" id="PTHR45138:SF9">
    <property type="entry name" value="DIGUANYLATE CYCLASE DGCM-RELATED"/>
    <property type="match status" value="1"/>
</dbReference>
<dbReference type="EMBL" id="CAJQUM010000001">
    <property type="protein sequence ID" value="CAG4883220.1"/>
    <property type="molecule type" value="Genomic_DNA"/>
</dbReference>
<evidence type="ECO:0000256" key="2">
    <source>
        <dbReference type="ARBA" id="ARBA00034247"/>
    </source>
</evidence>
<gene>
    <name evidence="6" type="ORF">GTOL_11102</name>
</gene>
<organism evidence="6 7">
    <name type="scientific">Georgfuchsia toluolica</name>
    <dbReference type="NCBI Taxonomy" id="424218"/>
    <lineage>
        <taxon>Bacteria</taxon>
        <taxon>Pseudomonadati</taxon>
        <taxon>Pseudomonadota</taxon>
        <taxon>Betaproteobacteria</taxon>
        <taxon>Nitrosomonadales</taxon>
        <taxon>Sterolibacteriaceae</taxon>
        <taxon>Georgfuchsia</taxon>
    </lineage>
</organism>
<dbReference type="FunFam" id="3.30.70.270:FF:000001">
    <property type="entry name" value="Diguanylate cyclase domain protein"/>
    <property type="match status" value="1"/>
</dbReference>
<dbReference type="Gene3D" id="3.30.70.270">
    <property type="match status" value="1"/>
</dbReference>
<keyword evidence="6" id="KW-0808">Transferase</keyword>
<dbReference type="GO" id="GO:0052621">
    <property type="term" value="F:diguanylate cyclase activity"/>
    <property type="evidence" value="ECO:0007669"/>
    <property type="project" value="UniProtKB-EC"/>
</dbReference>
<evidence type="ECO:0000256" key="3">
    <source>
        <dbReference type="SAM" id="Coils"/>
    </source>
</evidence>
<feature type="coiled-coil region" evidence="3">
    <location>
        <begin position="261"/>
        <end position="288"/>
    </location>
</feature>
<keyword evidence="7" id="KW-1185">Reference proteome</keyword>
<feature type="compositionally biased region" description="Basic residues" evidence="4">
    <location>
        <begin position="440"/>
        <end position="449"/>
    </location>
</feature>
<reference evidence="6" key="1">
    <citation type="submission" date="2021-04" db="EMBL/GenBank/DDBJ databases">
        <authorList>
            <person name="Hornung B."/>
        </authorList>
    </citation>
    <scope>NUCLEOTIDE SEQUENCE</scope>
    <source>
        <strain evidence="6">G5G6</strain>
    </source>
</reference>
<evidence type="ECO:0000256" key="1">
    <source>
        <dbReference type="ARBA" id="ARBA00012528"/>
    </source>
</evidence>
<comment type="caution">
    <text evidence="6">The sequence shown here is derived from an EMBL/GenBank/DDBJ whole genome shotgun (WGS) entry which is preliminary data.</text>
</comment>
<dbReference type="SMART" id="SM00267">
    <property type="entry name" value="GGDEF"/>
    <property type="match status" value="1"/>
</dbReference>
<evidence type="ECO:0000259" key="5">
    <source>
        <dbReference type="PROSITE" id="PS50887"/>
    </source>
</evidence>
<dbReference type="Pfam" id="PF00990">
    <property type="entry name" value="GGDEF"/>
    <property type="match status" value="1"/>
</dbReference>
<feature type="region of interest" description="Disordered" evidence="4">
    <location>
        <begin position="440"/>
        <end position="470"/>
    </location>
</feature>
<feature type="coiled-coil region" evidence="3">
    <location>
        <begin position="167"/>
        <end position="201"/>
    </location>
</feature>
<protein>
    <recommendedName>
        <fullName evidence="1">diguanylate cyclase</fullName>
        <ecNumber evidence="1">2.7.7.65</ecNumber>
    </recommendedName>
</protein>
<dbReference type="RefSeq" id="WP_220635209.1">
    <property type="nucleotide sequence ID" value="NZ_CAJQUM010000001.1"/>
</dbReference>
<dbReference type="Proteomes" id="UP000742786">
    <property type="component" value="Unassembled WGS sequence"/>
</dbReference>
<dbReference type="NCBIfam" id="TIGR00254">
    <property type="entry name" value="GGDEF"/>
    <property type="match status" value="1"/>
</dbReference>
<evidence type="ECO:0000256" key="4">
    <source>
        <dbReference type="SAM" id="MobiDB-lite"/>
    </source>
</evidence>
<proteinExistence type="predicted"/>
<dbReference type="SUPFAM" id="SSF55073">
    <property type="entry name" value="Nucleotide cyclase"/>
    <property type="match status" value="1"/>
</dbReference>